<protein>
    <submittedName>
        <fullName evidence="1">Uncharacterized protein</fullName>
    </submittedName>
</protein>
<accession>A0ABQ3ETI5</accession>
<sequence>MYAYKIRKTVAEVLKAHVIHANASANQLVCVGLAFIMKDIKTSRYNQSWSDVFGNLT</sequence>
<reference evidence="2" key="1">
    <citation type="journal article" date="2019" name="Int. J. Syst. Evol. Microbiol.">
        <title>The Global Catalogue of Microorganisms (GCM) 10K type strain sequencing project: providing services to taxonomists for standard genome sequencing and annotation.</title>
        <authorList>
            <consortium name="The Broad Institute Genomics Platform"/>
            <consortium name="The Broad Institute Genome Sequencing Center for Infectious Disease"/>
            <person name="Wu L."/>
            <person name="Ma J."/>
        </authorList>
    </citation>
    <scope>NUCLEOTIDE SEQUENCE [LARGE SCALE GENOMIC DNA]</scope>
    <source>
        <strain evidence="2">KCTC 12861</strain>
    </source>
</reference>
<dbReference type="EMBL" id="BMXE01000013">
    <property type="protein sequence ID" value="GHB49915.1"/>
    <property type="molecule type" value="Genomic_DNA"/>
</dbReference>
<proteinExistence type="predicted"/>
<dbReference type="Proteomes" id="UP000637980">
    <property type="component" value="Unassembled WGS sequence"/>
</dbReference>
<keyword evidence="2" id="KW-1185">Reference proteome</keyword>
<evidence type="ECO:0000313" key="2">
    <source>
        <dbReference type="Proteomes" id="UP000637980"/>
    </source>
</evidence>
<evidence type="ECO:0000313" key="1">
    <source>
        <dbReference type="EMBL" id="GHB49915.1"/>
    </source>
</evidence>
<gene>
    <name evidence="1" type="ORF">GCM10007094_43910</name>
</gene>
<name>A0ABQ3ETI5_9HYPH</name>
<organism evidence="1 2">
    <name type="scientific">Pseudovibrio japonicus</name>
    <dbReference type="NCBI Taxonomy" id="366534"/>
    <lineage>
        <taxon>Bacteria</taxon>
        <taxon>Pseudomonadati</taxon>
        <taxon>Pseudomonadota</taxon>
        <taxon>Alphaproteobacteria</taxon>
        <taxon>Hyphomicrobiales</taxon>
        <taxon>Stappiaceae</taxon>
        <taxon>Pseudovibrio</taxon>
    </lineage>
</organism>
<comment type="caution">
    <text evidence="1">The sequence shown here is derived from an EMBL/GenBank/DDBJ whole genome shotgun (WGS) entry which is preliminary data.</text>
</comment>